<gene>
    <name evidence="2" type="ORF">ACMU_11490</name>
</gene>
<keyword evidence="3" id="KW-1185">Reference proteome</keyword>
<comment type="caution">
    <text evidence="2">The sequence shown here is derived from an EMBL/GenBank/DDBJ whole genome shotgun (WGS) entry which is preliminary data.</text>
</comment>
<protein>
    <recommendedName>
        <fullName evidence="4">Pilus assembly protein TadE</fullName>
    </recommendedName>
</protein>
<dbReference type="AlphaFoldDB" id="A0A037ZI77"/>
<proteinExistence type="predicted"/>
<organism evidence="2 3">
    <name type="scientific">Actibacterium mucosum KCTC 23349</name>
    <dbReference type="NCBI Taxonomy" id="1454373"/>
    <lineage>
        <taxon>Bacteria</taxon>
        <taxon>Pseudomonadati</taxon>
        <taxon>Pseudomonadota</taxon>
        <taxon>Alphaproteobacteria</taxon>
        <taxon>Rhodobacterales</taxon>
        <taxon>Roseobacteraceae</taxon>
        <taxon>Actibacterium</taxon>
    </lineage>
</organism>
<dbReference type="EMBL" id="JFKE01000004">
    <property type="protein sequence ID" value="KAJ55314.1"/>
    <property type="molecule type" value="Genomic_DNA"/>
</dbReference>
<keyword evidence="1" id="KW-0812">Transmembrane</keyword>
<reference evidence="2 3" key="1">
    <citation type="submission" date="2014-03" db="EMBL/GenBank/DDBJ databases">
        <title>Draft Genome Sequence of Actibacterium mucosum KCTC 23349, a Marine Alphaproteobacterium with Complex Ionic Requirements Isolated from Mediterranean Seawater at Malvarrosa Beach, Valencia, Spain.</title>
        <authorList>
            <person name="Arahal D.R."/>
            <person name="Shao Z."/>
            <person name="Lai Q."/>
            <person name="Pujalte M.J."/>
        </authorList>
    </citation>
    <scope>NUCLEOTIDE SEQUENCE [LARGE SCALE GENOMIC DNA]</scope>
    <source>
        <strain evidence="2 3">KCTC 23349</strain>
    </source>
</reference>
<dbReference type="Proteomes" id="UP000026249">
    <property type="component" value="Unassembled WGS sequence"/>
</dbReference>
<evidence type="ECO:0008006" key="4">
    <source>
        <dbReference type="Google" id="ProtNLM"/>
    </source>
</evidence>
<evidence type="ECO:0000313" key="3">
    <source>
        <dbReference type="Proteomes" id="UP000026249"/>
    </source>
</evidence>
<keyword evidence="1" id="KW-1133">Transmembrane helix</keyword>
<evidence type="ECO:0000256" key="1">
    <source>
        <dbReference type="SAM" id="Phobius"/>
    </source>
</evidence>
<keyword evidence="1" id="KW-0472">Membrane</keyword>
<sequence>MITAEAVIAMPFLVWWYIGSFVFFDAFQARNVNLKAAYTVADMLSREDGSVNANYIYGLERVYSYLATGSGSNAAIRVTLVRCSQNCDQDNGYRLLEVDWSMGTDDLAALTTGQMSTYLDDIPIMPAGDRVILLETFIDYEPAWDVGILNPSDFDNLIVTRPRFVPQIQFES</sequence>
<accession>A0A037ZI77</accession>
<feature type="transmembrane region" description="Helical" evidence="1">
    <location>
        <begin position="6"/>
        <end position="27"/>
    </location>
</feature>
<dbReference type="STRING" id="1454373.ACMU_11490"/>
<evidence type="ECO:0000313" key="2">
    <source>
        <dbReference type="EMBL" id="KAJ55314.1"/>
    </source>
</evidence>
<name>A0A037ZI77_9RHOB</name>